<evidence type="ECO:0000313" key="2">
    <source>
        <dbReference type="Proteomes" id="UP000198901"/>
    </source>
</evidence>
<sequence>METTEKELAGTEPIETRYVGIVELLRLVPEIELKLMTFNGSSCSAVVDEEGRIWIYCPGQEIFRISFWVTLDGYGEGRDYVEFWTLVGVGLKCSNN</sequence>
<dbReference type="RefSeq" id="WP_093207847.1">
    <property type="nucleotide sequence ID" value="NZ_FNGS01000009.1"/>
</dbReference>
<reference evidence="1 2" key="1">
    <citation type="submission" date="2016-10" db="EMBL/GenBank/DDBJ databases">
        <authorList>
            <person name="de Groot N.N."/>
        </authorList>
    </citation>
    <scope>NUCLEOTIDE SEQUENCE [LARGE SCALE GENOMIC DNA]</scope>
    <source>
        <strain evidence="1 2">DSM 21668</strain>
    </source>
</reference>
<dbReference type="STRING" id="563176.SAMN04488090_4373"/>
<proteinExistence type="predicted"/>
<dbReference type="Proteomes" id="UP000198901">
    <property type="component" value="Unassembled WGS sequence"/>
</dbReference>
<dbReference type="EMBL" id="FNGS01000009">
    <property type="protein sequence ID" value="SDM83439.1"/>
    <property type="molecule type" value="Genomic_DNA"/>
</dbReference>
<dbReference type="AlphaFoldDB" id="A0A1G9WG39"/>
<evidence type="ECO:0000313" key="1">
    <source>
        <dbReference type="EMBL" id="SDM83439.1"/>
    </source>
</evidence>
<name>A0A1G9WG39_9BACT</name>
<organism evidence="1 2">
    <name type="scientific">Siphonobacter aquaeclarae</name>
    <dbReference type="NCBI Taxonomy" id="563176"/>
    <lineage>
        <taxon>Bacteria</taxon>
        <taxon>Pseudomonadati</taxon>
        <taxon>Bacteroidota</taxon>
        <taxon>Cytophagia</taxon>
        <taxon>Cytophagales</taxon>
        <taxon>Cytophagaceae</taxon>
        <taxon>Siphonobacter</taxon>
    </lineage>
</organism>
<accession>A0A1G9WG39</accession>
<keyword evidence="2" id="KW-1185">Reference proteome</keyword>
<gene>
    <name evidence="1" type="ORF">SAMN04488090_4373</name>
</gene>
<protein>
    <submittedName>
        <fullName evidence="1">Uncharacterized protein</fullName>
    </submittedName>
</protein>